<evidence type="ECO:0000313" key="2">
    <source>
        <dbReference type="EMBL" id="RPJ65642.1"/>
    </source>
</evidence>
<dbReference type="InterPro" id="IPR025641">
    <property type="entry name" value="DUF4340"/>
</dbReference>
<dbReference type="EMBL" id="RPOK01000004">
    <property type="protein sequence ID" value="RPJ65642.1"/>
    <property type="molecule type" value="Genomic_DNA"/>
</dbReference>
<dbReference type="Proteomes" id="UP000275281">
    <property type="component" value="Unassembled WGS sequence"/>
</dbReference>
<reference evidence="2 3" key="1">
    <citation type="submission" date="2018-11" db="EMBL/GenBank/DDBJ databases">
        <authorList>
            <person name="Ye M.-Q."/>
            <person name="Du Z.-J."/>
        </authorList>
    </citation>
    <scope>NUCLEOTIDE SEQUENCE [LARGE SCALE GENOMIC DNA]</scope>
    <source>
        <strain evidence="2 3">U0105</strain>
    </source>
</reference>
<dbReference type="OrthoDB" id="6384455at2"/>
<sequence length="331" mass="36745">MKRLLTLLVLLVIVVGINMMIASAPDESSVIEEKPLLGQLLENAEQLTSIRIETVNGIALEASLKGQQWQAEHLDEQDDFPVDEAALRELVSELASAKVVEDKSSNPDNFARLGLAALSSPESAATKVTLQTPGKQWSLLLGTVSAQGTGQFVRLPSENQTYLSDTRFSLPTAQSDWLVNPALSLDSLDILSINAQGPVNWRIKREGDAQEWMLENLQDNQKLAFQDVLADLGQEFAQINFENVLNRNATQLAWLTDSPFARFTLELADNVIMLNLYRQEGTESAWLTIDSQNPIWQSKWAYQLSQFEQNKLLVTRDSLIQSPGEDAPANP</sequence>
<protein>
    <submittedName>
        <fullName evidence="2">DUF4340 domain-containing protein</fullName>
    </submittedName>
</protein>
<dbReference type="Pfam" id="PF14238">
    <property type="entry name" value="DUF4340"/>
    <property type="match status" value="1"/>
</dbReference>
<evidence type="ECO:0000259" key="1">
    <source>
        <dbReference type="Pfam" id="PF14238"/>
    </source>
</evidence>
<dbReference type="RefSeq" id="WP_124028273.1">
    <property type="nucleotide sequence ID" value="NZ_JBHRSN010000007.1"/>
</dbReference>
<gene>
    <name evidence="2" type="ORF">DRW07_12540</name>
</gene>
<organism evidence="2 3">
    <name type="scientific">Alteromonas sediminis</name>
    <dbReference type="NCBI Taxonomy" id="2259342"/>
    <lineage>
        <taxon>Bacteria</taxon>
        <taxon>Pseudomonadati</taxon>
        <taxon>Pseudomonadota</taxon>
        <taxon>Gammaproteobacteria</taxon>
        <taxon>Alteromonadales</taxon>
        <taxon>Alteromonadaceae</taxon>
        <taxon>Alteromonas/Salinimonas group</taxon>
        <taxon>Alteromonas</taxon>
    </lineage>
</organism>
<feature type="domain" description="DUF4340" evidence="1">
    <location>
        <begin position="73"/>
        <end position="250"/>
    </location>
</feature>
<accession>A0A3N5XXS6</accession>
<name>A0A3N5XXS6_9ALTE</name>
<comment type="caution">
    <text evidence="2">The sequence shown here is derived from an EMBL/GenBank/DDBJ whole genome shotgun (WGS) entry which is preliminary data.</text>
</comment>
<keyword evidence="3" id="KW-1185">Reference proteome</keyword>
<dbReference type="AlphaFoldDB" id="A0A3N5XXS6"/>
<proteinExistence type="predicted"/>
<evidence type="ECO:0000313" key="3">
    <source>
        <dbReference type="Proteomes" id="UP000275281"/>
    </source>
</evidence>